<gene>
    <name evidence="3" type="ORF">VP01_1748g9</name>
</gene>
<proteinExistence type="predicted"/>
<keyword evidence="2" id="KW-1133">Transmembrane helix</keyword>
<keyword evidence="4" id="KW-1185">Reference proteome</keyword>
<comment type="caution">
    <text evidence="3">The sequence shown here is derived from an EMBL/GenBank/DDBJ whole genome shotgun (WGS) entry which is preliminary data.</text>
</comment>
<feature type="transmembrane region" description="Helical" evidence="2">
    <location>
        <begin position="113"/>
        <end position="133"/>
    </location>
</feature>
<evidence type="ECO:0000313" key="3">
    <source>
        <dbReference type="EMBL" id="KNZ59371.1"/>
    </source>
</evidence>
<feature type="compositionally biased region" description="Polar residues" evidence="1">
    <location>
        <begin position="54"/>
        <end position="64"/>
    </location>
</feature>
<keyword evidence="2" id="KW-0472">Membrane</keyword>
<dbReference type="STRING" id="27349.A0A0L6VF24"/>
<evidence type="ECO:0000256" key="2">
    <source>
        <dbReference type="SAM" id="Phobius"/>
    </source>
</evidence>
<dbReference type="Proteomes" id="UP000037035">
    <property type="component" value="Unassembled WGS sequence"/>
</dbReference>
<accession>A0A0L6VF24</accession>
<feature type="compositionally biased region" description="Basic and acidic residues" evidence="1">
    <location>
        <begin position="20"/>
        <end position="30"/>
    </location>
</feature>
<evidence type="ECO:0000256" key="1">
    <source>
        <dbReference type="SAM" id="MobiDB-lite"/>
    </source>
</evidence>
<protein>
    <submittedName>
        <fullName evidence="3">Uncharacterized protein</fullName>
    </submittedName>
</protein>
<name>A0A0L6VF24_9BASI</name>
<organism evidence="3 4">
    <name type="scientific">Puccinia sorghi</name>
    <dbReference type="NCBI Taxonomy" id="27349"/>
    <lineage>
        <taxon>Eukaryota</taxon>
        <taxon>Fungi</taxon>
        <taxon>Dikarya</taxon>
        <taxon>Basidiomycota</taxon>
        <taxon>Pucciniomycotina</taxon>
        <taxon>Pucciniomycetes</taxon>
        <taxon>Pucciniales</taxon>
        <taxon>Pucciniaceae</taxon>
        <taxon>Puccinia</taxon>
    </lineage>
</organism>
<dbReference type="AlphaFoldDB" id="A0A0L6VF24"/>
<reference evidence="3 4" key="1">
    <citation type="submission" date="2015-08" db="EMBL/GenBank/DDBJ databases">
        <title>Next Generation Sequencing and Analysis of the Genome of Puccinia sorghi L Schw, the Causal Agent of Maize Common Rust.</title>
        <authorList>
            <person name="Rochi L."/>
            <person name="Burguener G."/>
            <person name="Darino M."/>
            <person name="Turjanski A."/>
            <person name="Kreff E."/>
            <person name="Dieguez M.J."/>
            <person name="Sacco F."/>
        </authorList>
    </citation>
    <scope>NUCLEOTIDE SEQUENCE [LARGE SCALE GENOMIC DNA]</scope>
    <source>
        <strain evidence="3 4">RO10H11247</strain>
    </source>
</reference>
<keyword evidence="2" id="KW-0812">Transmembrane</keyword>
<dbReference type="EMBL" id="LAVV01006557">
    <property type="protein sequence ID" value="KNZ59371.1"/>
    <property type="molecule type" value="Genomic_DNA"/>
</dbReference>
<feature type="compositionally biased region" description="Basic residues" evidence="1">
    <location>
        <begin position="1"/>
        <end position="13"/>
    </location>
</feature>
<feature type="region of interest" description="Disordered" evidence="1">
    <location>
        <begin position="1"/>
        <end position="64"/>
    </location>
</feature>
<evidence type="ECO:0000313" key="4">
    <source>
        <dbReference type="Proteomes" id="UP000037035"/>
    </source>
</evidence>
<dbReference type="VEuPathDB" id="FungiDB:VP01_1748g9"/>
<sequence>MSPKKKPQKRKRPFSSSSQDESKVNVDRLLEATPKSVTSTSVKQVLDSKGPDESSATNNTPSGQALETLSSLFLDEVDEDEHMGFVCVLEDSKKEATFLSLVKTSKKNMLHVACQRINLIYLLLIQFFLKLYLNSKREGS</sequence>